<dbReference type="PRINTS" id="PR00344">
    <property type="entry name" value="BCTRLSENSOR"/>
</dbReference>
<dbReference type="PANTHER" id="PTHR43065">
    <property type="entry name" value="SENSOR HISTIDINE KINASE"/>
    <property type="match status" value="1"/>
</dbReference>
<dbReference type="InterPro" id="IPR004358">
    <property type="entry name" value="Sig_transdc_His_kin-like_C"/>
</dbReference>
<keyword evidence="11 12" id="KW-0472">Membrane</keyword>
<name>A0A845F2J9_9BACL</name>
<evidence type="ECO:0000256" key="4">
    <source>
        <dbReference type="ARBA" id="ARBA00022475"/>
    </source>
</evidence>
<dbReference type="SMART" id="SM00387">
    <property type="entry name" value="HATPase_c"/>
    <property type="match status" value="1"/>
</dbReference>
<keyword evidence="12" id="KW-0812">Transmembrane</keyword>
<evidence type="ECO:0000256" key="7">
    <source>
        <dbReference type="ARBA" id="ARBA00022741"/>
    </source>
</evidence>
<organism evidence="15 16">
    <name type="scientific">Guptibacillus hwajinpoensis</name>
    <dbReference type="NCBI Taxonomy" id="208199"/>
    <lineage>
        <taxon>Bacteria</taxon>
        <taxon>Bacillati</taxon>
        <taxon>Bacillota</taxon>
        <taxon>Bacilli</taxon>
        <taxon>Bacillales</taxon>
        <taxon>Guptibacillaceae</taxon>
        <taxon>Guptibacillus</taxon>
    </lineage>
</organism>
<accession>A0A845F2J9</accession>
<evidence type="ECO:0000259" key="14">
    <source>
        <dbReference type="PROSITE" id="PS50885"/>
    </source>
</evidence>
<evidence type="ECO:0000256" key="6">
    <source>
        <dbReference type="ARBA" id="ARBA00022679"/>
    </source>
</evidence>
<evidence type="ECO:0000256" key="9">
    <source>
        <dbReference type="ARBA" id="ARBA00022840"/>
    </source>
</evidence>
<proteinExistence type="predicted"/>
<keyword evidence="7" id="KW-0547">Nucleotide-binding</keyword>
<dbReference type="Proteomes" id="UP000447833">
    <property type="component" value="Unassembled WGS sequence"/>
</dbReference>
<feature type="transmembrane region" description="Helical" evidence="12">
    <location>
        <begin position="9"/>
        <end position="30"/>
    </location>
</feature>
<feature type="domain" description="HAMP" evidence="14">
    <location>
        <begin position="176"/>
        <end position="230"/>
    </location>
</feature>
<dbReference type="AlphaFoldDB" id="A0A845F2J9"/>
<dbReference type="SUPFAM" id="SSF55874">
    <property type="entry name" value="ATPase domain of HSP90 chaperone/DNA topoisomerase II/histidine kinase"/>
    <property type="match status" value="1"/>
</dbReference>
<dbReference type="GO" id="GO:0005886">
    <property type="term" value="C:plasma membrane"/>
    <property type="evidence" value="ECO:0007669"/>
    <property type="project" value="UniProtKB-SubCell"/>
</dbReference>
<sequence>MRHSIERKILVPFLIIVLVPIFIIGAVSMWSSYQSEKQLKQATAQEHLTSLGRYAAKLDDRVKSGSMDEDEAKSLIKIMINETNGLYVEEADGTLSSEGEVVQASTLDWYNGESNTSFFTESTVLTEQIEQWNWTLYQPMSFSFYSGSLPNIQKYTLLISIFTGVIAVQITIILSYHLSKPIKNLAAFCKQIALGERTKNIEMNENRKDEIGVLSSSLKEMVETLDERNVQIDKIKKLNETILNSVHVGMVLVIEGANSVYNEAAQTMMKEDPLLKERLGKLTIHETKRRSEEIWDHKRKEEKVFYAVSYKVLGTSEKQRSIITFEDITHRRKLEQRVERMSRLASLGEMASGIAHEIRNPLAGIKTTTELLTRRLELTKDQLTLTENMLLDIDRVNKIITNILQFSRPMETNPSVLKVDETLHSLVLLMKTIANEKNVVLHHFENDTEIFVDRDHLRQILLNLILNGMNAMPDGGELILSSYQRDRDVTIMIADTGVGMEDTVMEKIFDPFYTTRAEGTGLGLSIVHQLVVQNNGEIDVKSIRGKGTEFSITFPTGREEK</sequence>
<dbReference type="InterPro" id="IPR036890">
    <property type="entry name" value="HATPase_C_sf"/>
</dbReference>
<dbReference type="PROSITE" id="PS50885">
    <property type="entry name" value="HAMP"/>
    <property type="match status" value="1"/>
</dbReference>
<evidence type="ECO:0000256" key="11">
    <source>
        <dbReference type="ARBA" id="ARBA00023136"/>
    </source>
</evidence>
<dbReference type="InterPro" id="IPR036097">
    <property type="entry name" value="HisK_dim/P_sf"/>
</dbReference>
<dbReference type="InterPro" id="IPR003594">
    <property type="entry name" value="HATPase_dom"/>
</dbReference>
<protein>
    <recommendedName>
        <fullName evidence="3">histidine kinase</fullName>
        <ecNumber evidence="3">2.7.13.3</ecNumber>
    </recommendedName>
</protein>
<keyword evidence="8" id="KW-0418">Kinase</keyword>
<dbReference type="RefSeq" id="WP_160920364.1">
    <property type="nucleotide sequence ID" value="NZ_WMEY01000005.1"/>
</dbReference>
<dbReference type="Gene3D" id="1.10.287.130">
    <property type="match status" value="1"/>
</dbReference>
<dbReference type="EMBL" id="WMEY01000005">
    <property type="protein sequence ID" value="MYL64978.1"/>
    <property type="molecule type" value="Genomic_DNA"/>
</dbReference>
<keyword evidence="6" id="KW-0808">Transferase</keyword>
<dbReference type="CDD" id="cd06225">
    <property type="entry name" value="HAMP"/>
    <property type="match status" value="1"/>
</dbReference>
<evidence type="ECO:0000313" key="15">
    <source>
        <dbReference type="EMBL" id="MYL64978.1"/>
    </source>
</evidence>
<gene>
    <name evidence="15" type="ORF">GLW07_16590</name>
</gene>
<dbReference type="EC" id="2.7.13.3" evidence="3"/>
<keyword evidence="12" id="KW-1133">Transmembrane helix</keyword>
<dbReference type="PANTHER" id="PTHR43065:SF10">
    <property type="entry name" value="PEROXIDE STRESS-ACTIVATED HISTIDINE KINASE MAK3"/>
    <property type="match status" value="1"/>
</dbReference>
<evidence type="ECO:0000256" key="2">
    <source>
        <dbReference type="ARBA" id="ARBA00004651"/>
    </source>
</evidence>
<evidence type="ECO:0000256" key="12">
    <source>
        <dbReference type="SAM" id="Phobius"/>
    </source>
</evidence>
<comment type="catalytic activity">
    <reaction evidence="1">
        <text>ATP + protein L-histidine = ADP + protein N-phospho-L-histidine.</text>
        <dbReference type="EC" id="2.7.13.3"/>
    </reaction>
</comment>
<comment type="subcellular location">
    <subcellularLocation>
        <location evidence="2">Cell membrane</location>
        <topology evidence="2">Multi-pass membrane protein</topology>
    </subcellularLocation>
</comment>
<dbReference type="SMART" id="SM00388">
    <property type="entry name" value="HisKA"/>
    <property type="match status" value="1"/>
</dbReference>
<dbReference type="InterPro" id="IPR005467">
    <property type="entry name" value="His_kinase_dom"/>
</dbReference>
<dbReference type="Pfam" id="PF00512">
    <property type="entry name" value="HisKA"/>
    <property type="match status" value="1"/>
</dbReference>
<comment type="caution">
    <text evidence="15">The sequence shown here is derived from an EMBL/GenBank/DDBJ whole genome shotgun (WGS) entry which is preliminary data.</text>
</comment>
<dbReference type="PROSITE" id="PS50109">
    <property type="entry name" value="HIS_KIN"/>
    <property type="match status" value="1"/>
</dbReference>
<dbReference type="CDD" id="cd00082">
    <property type="entry name" value="HisKA"/>
    <property type="match status" value="1"/>
</dbReference>
<evidence type="ECO:0000256" key="10">
    <source>
        <dbReference type="ARBA" id="ARBA00023012"/>
    </source>
</evidence>
<dbReference type="SUPFAM" id="SSF158472">
    <property type="entry name" value="HAMP domain-like"/>
    <property type="match status" value="1"/>
</dbReference>
<dbReference type="Gene3D" id="3.30.565.10">
    <property type="entry name" value="Histidine kinase-like ATPase, C-terminal domain"/>
    <property type="match status" value="1"/>
</dbReference>
<dbReference type="Pfam" id="PF02518">
    <property type="entry name" value="HATPase_c"/>
    <property type="match status" value="1"/>
</dbReference>
<keyword evidence="9" id="KW-0067">ATP-binding</keyword>
<reference evidence="15 16" key="1">
    <citation type="submission" date="2019-11" db="EMBL/GenBank/DDBJ databases">
        <title>Genome sequences of 17 halophilic strains isolated from different environments.</title>
        <authorList>
            <person name="Furrow R.E."/>
        </authorList>
    </citation>
    <scope>NUCLEOTIDE SEQUENCE [LARGE SCALE GENOMIC DNA]</scope>
    <source>
        <strain evidence="15 16">22506_14_FS</strain>
    </source>
</reference>
<evidence type="ECO:0000256" key="1">
    <source>
        <dbReference type="ARBA" id="ARBA00000085"/>
    </source>
</evidence>
<keyword evidence="5" id="KW-0597">Phosphoprotein</keyword>
<dbReference type="GO" id="GO:0005524">
    <property type="term" value="F:ATP binding"/>
    <property type="evidence" value="ECO:0007669"/>
    <property type="project" value="UniProtKB-KW"/>
</dbReference>
<evidence type="ECO:0000256" key="5">
    <source>
        <dbReference type="ARBA" id="ARBA00022553"/>
    </source>
</evidence>
<evidence type="ECO:0000256" key="3">
    <source>
        <dbReference type="ARBA" id="ARBA00012438"/>
    </source>
</evidence>
<dbReference type="InterPro" id="IPR003661">
    <property type="entry name" value="HisK_dim/P_dom"/>
</dbReference>
<evidence type="ECO:0000259" key="13">
    <source>
        <dbReference type="PROSITE" id="PS50109"/>
    </source>
</evidence>
<feature type="transmembrane region" description="Helical" evidence="12">
    <location>
        <begin position="155"/>
        <end position="176"/>
    </location>
</feature>
<dbReference type="SUPFAM" id="SSF47384">
    <property type="entry name" value="Homodimeric domain of signal transducing histidine kinase"/>
    <property type="match status" value="1"/>
</dbReference>
<dbReference type="InterPro" id="IPR003660">
    <property type="entry name" value="HAMP_dom"/>
</dbReference>
<feature type="domain" description="Histidine kinase" evidence="13">
    <location>
        <begin position="353"/>
        <end position="558"/>
    </location>
</feature>
<dbReference type="GO" id="GO:0000155">
    <property type="term" value="F:phosphorelay sensor kinase activity"/>
    <property type="evidence" value="ECO:0007669"/>
    <property type="project" value="InterPro"/>
</dbReference>
<keyword evidence="10" id="KW-0902">Two-component regulatory system</keyword>
<keyword evidence="4" id="KW-1003">Cell membrane</keyword>
<evidence type="ECO:0000313" key="16">
    <source>
        <dbReference type="Proteomes" id="UP000447833"/>
    </source>
</evidence>
<evidence type="ECO:0000256" key="8">
    <source>
        <dbReference type="ARBA" id="ARBA00022777"/>
    </source>
</evidence>
<dbReference type="Gene3D" id="6.10.340.10">
    <property type="match status" value="1"/>
</dbReference>